<reference evidence="1 2" key="1">
    <citation type="submission" date="2018-06" db="EMBL/GenBank/DDBJ databases">
        <title>Genomic Encyclopedia of Archaeal and Bacterial Type Strains, Phase II (KMG-II): from individual species to whole genera.</title>
        <authorList>
            <person name="Goeker M."/>
        </authorList>
    </citation>
    <scope>NUCLEOTIDE SEQUENCE [LARGE SCALE GENOMIC DNA]</scope>
    <source>
        <strain evidence="1 2">DSM 13087</strain>
    </source>
</reference>
<keyword evidence="2" id="KW-1185">Reference proteome</keyword>
<protein>
    <submittedName>
        <fullName evidence="1">Uncharacterized protein</fullName>
    </submittedName>
</protein>
<dbReference type="AlphaFoldDB" id="A0A2W7QIQ2"/>
<accession>A0A2W7QIQ2</accession>
<evidence type="ECO:0000313" key="1">
    <source>
        <dbReference type="EMBL" id="PZX45810.1"/>
    </source>
</evidence>
<comment type="caution">
    <text evidence="1">The sequence shown here is derived from an EMBL/GenBank/DDBJ whole genome shotgun (WGS) entry which is preliminary data.</text>
</comment>
<dbReference type="EMBL" id="QKZQ01000005">
    <property type="protein sequence ID" value="PZX45810.1"/>
    <property type="molecule type" value="Genomic_DNA"/>
</dbReference>
<dbReference type="STRING" id="121821.GCA_001870675_00160"/>
<evidence type="ECO:0000313" key="2">
    <source>
        <dbReference type="Proteomes" id="UP000249364"/>
    </source>
</evidence>
<sequence length="58" mass="6442">MFQFLSDDSAQHGDDPAFSLLSRGKFKEMPAAARVNSRIDTLSASLGARLPERGYFKH</sequence>
<gene>
    <name evidence="1" type="ORF">LY56_01371</name>
</gene>
<name>A0A2W7QIQ2_9RHOB</name>
<dbReference type="Proteomes" id="UP000249364">
    <property type="component" value="Unassembled WGS sequence"/>
</dbReference>
<proteinExistence type="predicted"/>
<organism evidence="1 2">
    <name type="scientific">Roseinatronobacter thiooxidans</name>
    <dbReference type="NCBI Taxonomy" id="121821"/>
    <lineage>
        <taxon>Bacteria</taxon>
        <taxon>Pseudomonadati</taxon>
        <taxon>Pseudomonadota</taxon>
        <taxon>Alphaproteobacteria</taxon>
        <taxon>Rhodobacterales</taxon>
        <taxon>Paracoccaceae</taxon>
        <taxon>Roseinatronobacter</taxon>
    </lineage>
</organism>